<dbReference type="Gene3D" id="3.90.550.10">
    <property type="entry name" value="Spore Coat Polysaccharide Biosynthesis Protein SpsA, Chain A"/>
    <property type="match status" value="1"/>
</dbReference>
<evidence type="ECO:0000313" key="2">
    <source>
        <dbReference type="EMBL" id="UFP92603.1"/>
    </source>
</evidence>
<feature type="domain" description="Glycosyltransferase 2-like" evidence="1">
    <location>
        <begin position="8"/>
        <end position="167"/>
    </location>
</feature>
<gene>
    <name evidence="2" type="ORF">ISF26_12180</name>
</gene>
<sequence length="248" mass="28154">MSNTSMTLVVPARNEAAHLDWVLPTAHAALPANTLLVLADSASTDDTPAVARSWLAHLPNLRYWRAEKPGKGLAVREAWRAFPADYLAFMDADLATDLAALPRLKSALDRADLAIGSRRHPLSRVQRPLLRRLVSRCFGGVLHSYFPDLPYRDTTCGFKGIRAEVFRQLEPLVLNEQWFFDTELVLHAHWQGHAVRELAIRWREEPSRPSSVHLLRVSCEYLQELNRLCRLRQITPPAHHKAQATVLR</sequence>
<keyword evidence="3" id="KW-1185">Reference proteome</keyword>
<dbReference type="Proteomes" id="UP001054846">
    <property type="component" value="Chromosome"/>
</dbReference>
<organism evidence="2 3">
    <name type="scientific">Gloeobacter morelensis MG652769</name>
    <dbReference type="NCBI Taxonomy" id="2781736"/>
    <lineage>
        <taxon>Bacteria</taxon>
        <taxon>Bacillati</taxon>
        <taxon>Cyanobacteriota</taxon>
        <taxon>Cyanophyceae</taxon>
        <taxon>Gloeobacterales</taxon>
        <taxon>Gloeobacteraceae</taxon>
        <taxon>Gloeobacter</taxon>
        <taxon>Gloeobacter morelensis</taxon>
    </lineage>
</organism>
<dbReference type="InterPro" id="IPR029044">
    <property type="entry name" value="Nucleotide-diphossugar_trans"/>
</dbReference>
<reference evidence="2 3" key="1">
    <citation type="journal article" date="2021" name="Genome Biol. Evol.">
        <title>Complete Genome Sequencing of a Novel Gloeobacter Species from a Waterfall Cave in Mexico.</title>
        <authorList>
            <person name="Saw J.H."/>
            <person name="Cardona T."/>
            <person name="Montejano G."/>
        </authorList>
    </citation>
    <scope>NUCLEOTIDE SEQUENCE [LARGE SCALE GENOMIC DNA]</scope>
    <source>
        <strain evidence="2">MG652769</strain>
    </source>
</reference>
<accession>A0ABY3PG69</accession>
<dbReference type="PANTHER" id="PTHR10859:SF91">
    <property type="entry name" value="DOLICHYL-PHOSPHATE BETA-GLUCOSYLTRANSFERASE"/>
    <property type="match status" value="1"/>
</dbReference>
<evidence type="ECO:0000313" key="3">
    <source>
        <dbReference type="Proteomes" id="UP001054846"/>
    </source>
</evidence>
<dbReference type="SUPFAM" id="SSF53448">
    <property type="entry name" value="Nucleotide-diphospho-sugar transferases"/>
    <property type="match status" value="1"/>
</dbReference>
<name>A0ABY3PG69_9CYAN</name>
<dbReference type="InterPro" id="IPR001173">
    <property type="entry name" value="Glyco_trans_2-like"/>
</dbReference>
<evidence type="ECO:0000259" key="1">
    <source>
        <dbReference type="Pfam" id="PF00535"/>
    </source>
</evidence>
<proteinExistence type="predicted"/>
<dbReference type="PANTHER" id="PTHR10859">
    <property type="entry name" value="GLYCOSYL TRANSFERASE"/>
    <property type="match status" value="1"/>
</dbReference>
<dbReference type="Pfam" id="PF00535">
    <property type="entry name" value="Glycos_transf_2"/>
    <property type="match status" value="1"/>
</dbReference>
<dbReference type="EMBL" id="CP063845">
    <property type="protein sequence ID" value="UFP92603.1"/>
    <property type="molecule type" value="Genomic_DNA"/>
</dbReference>
<protein>
    <submittedName>
        <fullName evidence="2">Glycosyltransferase</fullName>
    </submittedName>
</protein>
<dbReference type="RefSeq" id="WP_230839595.1">
    <property type="nucleotide sequence ID" value="NZ_CP063845.1"/>
</dbReference>